<dbReference type="EMBL" id="PUHW01000402">
    <property type="protein sequence ID" value="KAG0686697.1"/>
    <property type="molecule type" value="Genomic_DNA"/>
</dbReference>
<reference evidence="2" key="1">
    <citation type="submission" date="2020-11" db="EMBL/GenBank/DDBJ databases">
        <title>Kefir isolates.</title>
        <authorList>
            <person name="Marcisauskas S."/>
            <person name="Kim Y."/>
            <person name="Blasche S."/>
        </authorList>
    </citation>
    <scope>NUCLEOTIDE SEQUENCE</scope>
    <source>
        <strain evidence="2">Olga-1</strain>
    </source>
</reference>
<dbReference type="Gene3D" id="3.40.50.720">
    <property type="entry name" value="NAD(P)-binding Rossmann-like Domain"/>
    <property type="match status" value="1"/>
</dbReference>
<dbReference type="GO" id="GO:0016651">
    <property type="term" value="F:oxidoreductase activity, acting on NAD(P)H"/>
    <property type="evidence" value="ECO:0007669"/>
    <property type="project" value="InterPro"/>
</dbReference>
<dbReference type="Proteomes" id="UP000697127">
    <property type="component" value="Unassembled WGS sequence"/>
</dbReference>
<keyword evidence="3" id="KW-1185">Reference proteome</keyword>
<organism evidence="2 3">
    <name type="scientific">Pichia californica</name>
    <dbReference type="NCBI Taxonomy" id="460514"/>
    <lineage>
        <taxon>Eukaryota</taxon>
        <taxon>Fungi</taxon>
        <taxon>Dikarya</taxon>
        <taxon>Ascomycota</taxon>
        <taxon>Saccharomycotina</taxon>
        <taxon>Pichiomycetes</taxon>
        <taxon>Pichiales</taxon>
        <taxon>Pichiaceae</taxon>
        <taxon>Pichia</taxon>
    </lineage>
</organism>
<dbReference type="Pfam" id="PF00107">
    <property type="entry name" value="ADH_zinc_N"/>
    <property type="match status" value="1"/>
</dbReference>
<dbReference type="InterPro" id="IPR013149">
    <property type="entry name" value="ADH-like_C"/>
</dbReference>
<protein>
    <recommendedName>
        <fullName evidence="1">Enoyl reductase (ER) domain-containing protein</fullName>
    </recommendedName>
</protein>
<accession>A0A9P6WGV2</accession>
<dbReference type="PANTHER" id="PTHR45348">
    <property type="entry name" value="HYPOTHETICAL OXIDOREDUCTASE (EUROFUNG)"/>
    <property type="match status" value="1"/>
</dbReference>
<dbReference type="InterPro" id="IPR011032">
    <property type="entry name" value="GroES-like_sf"/>
</dbReference>
<feature type="domain" description="Enoyl reductase (ER)" evidence="1">
    <location>
        <begin position="21"/>
        <end position="390"/>
    </location>
</feature>
<dbReference type="SUPFAM" id="SSF51735">
    <property type="entry name" value="NAD(P)-binding Rossmann-fold domains"/>
    <property type="match status" value="1"/>
</dbReference>
<comment type="caution">
    <text evidence="2">The sequence shown here is derived from an EMBL/GenBank/DDBJ whole genome shotgun (WGS) entry which is preliminary data.</text>
</comment>
<evidence type="ECO:0000259" key="1">
    <source>
        <dbReference type="SMART" id="SM00829"/>
    </source>
</evidence>
<gene>
    <name evidence="2" type="ORF">C6P40_003557</name>
</gene>
<evidence type="ECO:0000313" key="2">
    <source>
        <dbReference type="EMBL" id="KAG0686697.1"/>
    </source>
</evidence>
<name>A0A9P6WGV2_9ASCO</name>
<dbReference type="InterPro" id="IPR020843">
    <property type="entry name" value="ER"/>
</dbReference>
<dbReference type="AlphaFoldDB" id="A0A9P6WGV2"/>
<dbReference type="SUPFAM" id="SSF50129">
    <property type="entry name" value="GroES-like"/>
    <property type="match status" value="1"/>
</dbReference>
<dbReference type="Gene3D" id="3.90.180.10">
    <property type="entry name" value="Medium-chain alcohol dehydrogenases, catalytic domain"/>
    <property type="match status" value="1"/>
</dbReference>
<dbReference type="InterPro" id="IPR036291">
    <property type="entry name" value="NAD(P)-bd_dom_sf"/>
</dbReference>
<dbReference type="InterPro" id="IPR047122">
    <property type="entry name" value="Trans-enoyl_RdTase-like"/>
</dbReference>
<dbReference type="Pfam" id="PF08240">
    <property type="entry name" value="ADH_N"/>
    <property type="match status" value="1"/>
</dbReference>
<dbReference type="PANTHER" id="PTHR45348:SF2">
    <property type="entry name" value="ZINC-TYPE ALCOHOL DEHYDROGENASE-LIKE PROTEIN C2E1P3.01"/>
    <property type="match status" value="1"/>
</dbReference>
<dbReference type="CDD" id="cd08249">
    <property type="entry name" value="enoyl_reductase_like"/>
    <property type="match status" value="1"/>
</dbReference>
<proteinExistence type="predicted"/>
<dbReference type="InterPro" id="IPR013154">
    <property type="entry name" value="ADH-like_N"/>
</dbReference>
<dbReference type="OrthoDB" id="9992527at2759"/>
<evidence type="ECO:0000313" key="3">
    <source>
        <dbReference type="Proteomes" id="UP000697127"/>
    </source>
</evidence>
<sequence>MSSIEPSNHPSDSYKAVVYTGSIDPLVKTVNIFKTVDELIPGPDELLVKVHACSCNPTDYKHYLAHWGVKDITVGSDLSGTVVKIGSETKKLFKIGDYVASFVHGGYTYQPFSGAFQEYVIVPAATTLKFNNNLYNIKHSDTNIDFCSSSIIDSFEAASSLPLGLATVGMSLHFNFKLDENKKATNSQNWILIWGGTTATGFLAIQIAKKLYGLKVITTANASKYNDILKSKGADEVVDYHDKDMITKIKDITTANGYKGVVYALDTVSNPDTYNSCYSCLKEGESYLDNLLSLQPDILKTIDPKKKVNFLTTLVYLVNGKAQNLNGTIIESSKELVESFNHYWNNVQRLIDTNQISHIPLTILPNGLESANDGLRLLSESKVSCHKIVLQV</sequence>
<dbReference type="SMART" id="SM00829">
    <property type="entry name" value="PKS_ER"/>
    <property type="match status" value="1"/>
</dbReference>